<dbReference type="Gene3D" id="3.80.10.10">
    <property type="entry name" value="Ribonuclease Inhibitor"/>
    <property type="match status" value="2"/>
</dbReference>
<evidence type="ECO:0000313" key="10">
    <source>
        <dbReference type="EnsemblPlants" id="QL11p019372:mrna"/>
    </source>
</evidence>
<evidence type="ECO:0000256" key="5">
    <source>
        <dbReference type="ARBA" id="ARBA00022840"/>
    </source>
</evidence>
<keyword evidence="5" id="KW-0067">ATP-binding</keyword>
<dbReference type="Pfam" id="PF25019">
    <property type="entry name" value="LRR_R13L1-DRL21"/>
    <property type="match status" value="1"/>
</dbReference>
<evidence type="ECO:0000259" key="9">
    <source>
        <dbReference type="Pfam" id="PF25019"/>
    </source>
</evidence>
<dbReference type="GO" id="GO:0043531">
    <property type="term" value="F:ADP binding"/>
    <property type="evidence" value="ECO:0007669"/>
    <property type="project" value="InterPro"/>
</dbReference>
<sequence>MADAILYGVAQSIIERSGSSTIQQIGSIWGVKAELEKMNHTVSTIHAVLHDAEEQQVENHQVKDWLSKLRDAVFDADDLLSEFSTHVLRQRVMDSDKMTNKVRIFFSSSNQLVFGLKMAHKIKAMRKRLDDIANDRNNFQLKLVDRPLETWVVTRGRDQTHSFVREEEVIGREDDKKAIIDLLLDFDMEENVSFISIVGMGGLGKTTLVKYIYNDEEVTAYFELKMWVCVSDVFDVKAIVEKIIASATNERPKNLEMDQLQNELRKNLNQKKYLLVMDDVWNEDKEIWCVLRTLLLDGSKGSKVLITTRTKLVADITSTVSPYVLEGLSENQSWSLFKQMILGKKQEIVNPDLVAIGRDIFKKCCGVPLAIRTIGRVLYFKKTKAEWLYINELTNVIQLRDEENLQLEDVANEYFMDLHWRSFFQEAIEDQGGNMYFKMHDLFHDLAQSISRIECTLVDSNAKSVNEKVRHLSFPFCHSSFFKENLTMLVKANKIHSFILTSNPYLTSFVEASYKQSVGDTPSSVLVHLASTEGRMEESTLKTLILTFKYLRVFDLHGLQMVKMPKIVVKMMQLRYLDLSYNYIEFLPRSITRLVNLQTLKLIHCQKLRELPKDIQKLVRLKHLHINGCENLTHVPCGLGQLTCLQTLSLFVVRKDLVGSSKHYGELDELNKLNELRGKIEIKNLAWVIDATSKSKAANLKEKQHLNELELDFQLYPNGALVWNPDNNVGIEADHDDESLLNGLQPHQSLKFLGVEGYRGVRFSSWLSSLTNLVKLSVESCKKCRHLPPLCQLPSLEELHVRNMDGLEYISDQDIIASMGSSGTTFFPSLYVLILEYCPNLKKWWRRDIVDNGDVATTSTSSSHQYQQQISLPYFPRLLFLHILDCDKLSCMPLFPNLFQLILRNASWKPSQQTMAMTMNPAEASLLPSSSSSSSPLSGLHCLYRLTLENIQDTVSARGVAAKFDFS</sequence>
<keyword evidence="1" id="KW-0433">Leucine-rich repeat</keyword>
<keyword evidence="11" id="KW-1185">Reference proteome</keyword>
<feature type="domain" description="R13L1/DRL21-like LRR repeat region" evidence="9">
    <location>
        <begin position="667"/>
        <end position="804"/>
    </location>
</feature>
<dbReference type="Pfam" id="PF00931">
    <property type="entry name" value="NB-ARC"/>
    <property type="match status" value="1"/>
</dbReference>
<evidence type="ECO:0000259" key="8">
    <source>
        <dbReference type="Pfam" id="PF23559"/>
    </source>
</evidence>
<accession>A0A7N2MXD3</accession>
<dbReference type="EnsemblPlants" id="QL11p019372:mrna">
    <property type="protein sequence ID" value="QL11p019372:mrna"/>
    <property type="gene ID" value="QL11p019372"/>
</dbReference>
<dbReference type="Gramene" id="QL11p019372:mrna">
    <property type="protein sequence ID" value="QL11p019372:mrna"/>
    <property type="gene ID" value="QL11p019372"/>
</dbReference>
<dbReference type="Proteomes" id="UP000594261">
    <property type="component" value="Chromosome 11"/>
</dbReference>
<dbReference type="CDD" id="cd14798">
    <property type="entry name" value="RX-CC_like"/>
    <property type="match status" value="1"/>
</dbReference>
<dbReference type="InterPro" id="IPR002182">
    <property type="entry name" value="NB-ARC"/>
</dbReference>
<feature type="domain" description="NB-ARC" evidence="6">
    <location>
        <begin position="173"/>
        <end position="345"/>
    </location>
</feature>
<dbReference type="SUPFAM" id="SSF52058">
    <property type="entry name" value="L domain-like"/>
    <property type="match status" value="1"/>
</dbReference>
<feature type="domain" description="Disease resistance protein winged helix" evidence="8">
    <location>
        <begin position="400"/>
        <end position="447"/>
    </location>
</feature>
<evidence type="ECO:0000259" key="7">
    <source>
        <dbReference type="Pfam" id="PF18052"/>
    </source>
</evidence>
<dbReference type="GO" id="GO:0006952">
    <property type="term" value="P:defense response"/>
    <property type="evidence" value="ECO:0007669"/>
    <property type="project" value="UniProtKB-KW"/>
</dbReference>
<dbReference type="InterPro" id="IPR038005">
    <property type="entry name" value="RX-like_CC"/>
</dbReference>
<keyword evidence="4" id="KW-0611">Plant defense</keyword>
<feature type="domain" description="Disease resistance N-terminal" evidence="7">
    <location>
        <begin position="10"/>
        <end position="97"/>
    </location>
</feature>
<dbReference type="InterPro" id="IPR056789">
    <property type="entry name" value="LRR_R13L1-DRL21"/>
</dbReference>
<dbReference type="PRINTS" id="PR00364">
    <property type="entry name" value="DISEASERSIST"/>
</dbReference>
<evidence type="ECO:0000256" key="2">
    <source>
        <dbReference type="ARBA" id="ARBA00022737"/>
    </source>
</evidence>
<evidence type="ECO:0000256" key="1">
    <source>
        <dbReference type="ARBA" id="ARBA00022614"/>
    </source>
</evidence>
<dbReference type="Pfam" id="PF00560">
    <property type="entry name" value="LRR_1"/>
    <property type="match status" value="1"/>
</dbReference>
<dbReference type="Gene3D" id="1.10.8.430">
    <property type="entry name" value="Helical domain of apoptotic protease-activating factors"/>
    <property type="match status" value="1"/>
</dbReference>
<dbReference type="InterPro" id="IPR027417">
    <property type="entry name" value="P-loop_NTPase"/>
</dbReference>
<reference evidence="10" key="2">
    <citation type="submission" date="2021-01" db="UniProtKB">
        <authorList>
            <consortium name="EnsemblPlants"/>
        </authorList>
    </citation>
    <scope>IDENTIFICATION</scope>
</reference>
<protein>
    <recommendedName>
        <fullName evidence="12">Disease resistance protein RGA3</fullName>
    </recommendedName>
</protein>
<dbReference type="SUPFAM" id="SSF52540">
    <property type="entry name" value="P-loop containing nucleoside triphosphate hydrolases"/>
    <property type="match status" value="1"/>
</dbReference>
<dbReference type="InterPro" id="IPR032675">
    <property type="entry name" value="LRR_dom_sf"/>
</dbReference>
<evidence type="ECO:0000313" key="11">
    <source>
        <dbReference type="Proteomes" id="UP000594261"/>
    </source>
</evidence>
<dbReference type="FunFam" id="3.40.50.300:FF:001091">
    <property type="entry name" value="Probable disease resistance protein At1g61300"/>
    <property type="match status" value="1"/>
</dbReference>
<dbReference type="GO" id="GO:0051707">
    <property type="term" value="P:response to other organism"/>
    <property type="evidence" value="ECO:0007669"/>
    <property type="project" value="UniProtKB-ARBA"/>
</dbReference>
<organism evidence="10 11">
    <name type="scientific">Quercus lobata</name>
    <name type="common">Valley oak</name>
    <dbReference type="NCBI Taxonomy" id="97700"/>
    <lineage>
        <taxon>Eukaryota</taxon>
        <taxon>Viridiplantae</taxon>
        <taxon>Streptophyta</taxon>
        <taxon>Embryophyta</taxon>
        <taxon>Tracheophyta</taxon>
        <taxon>Spermatophyta</taxon>
        <taxon>Magnoliopsida</taxon>
        <taxon>eudicotyledons</taxon>
        <taxon>Gunneridae</taxon>
        <taxon>Pentapetalae</taxon>
        <taxon>rosids</taxon>
        <taxon>fabids</taxon>
        <taxon>Fagales</taxon>
        <taxon>Fagaceae</taxon>
        <taxon>Quercus</taxon>
    </lineage>
</organism>
<reference evidence="10 11" key="1">
    <citation type="journal article" date="2016" name="G3 (Bethesda)">
        <title>First Draft Assembly and Annotation of the Genome of a California Endemic Oak Quercus lobata Nee (Fagaceae).</title>
        <authorList>
            <person name="Sork V.L."/>
            <person name="Fitz-Gibbon S.T."/>
            <person name="Puiu D."/>
            <person name="Crepeau M."/>
            <person name="Gugger P.F."/>
            <person name="Sherman R."/>
            <person name="Stevens K."/>
            <person name="Langley C.H."/>
            <person name="Pellegrini M."/>
            <person name="Salzberg S.L."/>
        </authorList>
    </citation>
    <scope>NUCLEOTIDE SEQUENCE [LARGE SCALE GENOMIC DNA]</scope>
    <source>
        <strain evidence="10 11">cv. SW786</strain>
    </source>
</reference>
<dbReference type="PANTHER" id="PTHR36766:SF38">
    <property type="entry name" value="DISEASE RESISTANCE PROTEIN RGA3"/>
    <property type="match status" value="1"/>
</dbReference>
<evidence type="ECO:0000259" key="6">
    <source>
        <dbReference type="Pfam" id="PF00931"/>
    </source>
</evidence>
<evidence type="ECO:0000256" key="4">
    <source>
        <dbReference type="ARBA" id="ARBA00022821"/>
    </source>
</evidence>
<dbReference type="InParanoid" id="A0A7N2MXD3"/>
<dbReference type="EMBL" id="LRBV02000011">
    <property type="status" value="NOT_ANNOTATED_CDS"/>
    <property type="molecule type" value="Genomic_DNA"/>
</dbReference>
<dbReference type="InterPro" id="IPR058922">
    <property type="entry name" value="WHD_DRP"/>
</dbReference>
<dbReference type="InterPro" id="IPR042197">
    <property type="entry name" value="Apaf_helical"/>
</dbReference>
<name>A0A7N2MXD3_QUELO</name>
<dbReference type="Gene3D" id="1.20.5.4130">
    <property type="match status" value="1"/>
</dbReference>
<evidence type="ECO:0000256" key="3">
    <source>
        <dbReference type="ARBA" id="ARBA00022741"/>
    </source>
</evidence>
<keyword evidence="3" id="KW-0547">Nucleotide-binding</keyword>
<dbReference type="AlphaFoldDB" id="A0A7N2MXD3"/>
<evidence type="ECO:0008006" key="12">
    <source>
        <dbReference type="Google" id="ProtNLM"/>
    </source>
</evidence>
<keyword evidence="2" id="KW-0677">Repeat</keyword>
<dbReference type="PROSITE" id="PS51450">
    <property type="entry name" value="LRR"/>
    <property type="match status" value="1"/>
</dbReference>
<proteinExistence type="predicted"/>
<dbReference type="Pfam" id="PF18052">
    <property type="entry name" value="Rx_N"/>
    <property type="match status" value="1"/>
</dbReference>
<dbReference type="InterPro" id="IPR041118">
    <property type="entry name" value="Rx_N"/>
</dbReference>
<dbReference type="PANTHER" id="PTHR36766">
    <property type="entry name" value="PLANT BROAD-SPECTRUM MILDEW RESISTANCE PROTEIN RPW8"/>
    <property type="match status" value="1"/>
</dbReference>
<dbReference type="InterPro" id="IPR001611">
    <property type="entry name" value="Leu-rich_rpt"/>
</dbReference>
<dbReference type="Pfam" id="PF23559">
    <property type="entry name" value="WHD_DRP"/>
    <property type="match status" value="1"/>
</dbReference>
<dbReference type="GO" id="GO:0005524">
    <property type="term" value="F:ATP binding"/>
    <property type="evidence" value="ECO:0007669"/>
    <property type="project" value="UniProtKB-KW"/>
</dbReference>
<dbReference type="Gene3D" id="3.40.50.300">
    <property type="entry name" value="P-loop containing nucleotide triphosphate hydrolases"/>
    <property type="match status" value="1"/>
</dbReference>
<dbReference type="OMA" id="ECIGRIN"/>